<evidence type="ECO:0000313" key="2">
    <source>
        <dbReference type="EMBL" id="EIJ87918.1"/>
    </source>
</evidence>
<proteinExistence type="predicted"/>
<dbReference type="VEuPathDB" id="MicrosporidiaDB:NEQG_01990"/>
<gene>
    <name evidence="2" type="ORF">NEQG_01990</name>
</gene>
<sequence>MSEIASGMVGVYLLPISAVVIYLVGKYILHLRDYPVVKELSFSVSHNKEKKE</sequence>
<accession>I3EFC1</accession>
<dbReference type="AlphaFoldDB" id="I3EFC1"/>
<dbReference type="InParanoid" id="I3EFC1"/>
<feature type="transmembrane region" description="Helical" evidence="1">
    <location>
        <begin position="12"/>
        <end position="29"/>
    </location>
</feature>
<keyword evidence="1" id="KW-1133">Transmembrane helix</keyword>
<name>I3EFC1_NEMP3</name>
<dbReference type="OrthoDB" id="2188547at2759"/>
<keyword evidence="1" id="KW-0472">Membrane</keyword>
<dbReference type="EMBL" id="GL870880">
    <property type="protein sequence ID" value="EIJ87918.1"/>
    <property type="molecule type" value="Genomic_DNA"/>
</dbReference>
<keyword evidence="1" id="KW-0812">Transmembrane</keyword>
<evidence type="ECO:0000256" key="1">
    <source>
        <dbReference type="SAM" id="Phobius"/>
    </source>
</evidence>
<keyword evidence="3" id="KW-1185">Reference proteome</keyword>
<organism evidence="2 3">
    <name type="scientific">Nematocida parisii (strain ERTm3)</name>
    <name type="common">Nematode killer fungus</name>
    <dbReference type="NCBI Taxonomy" id="935791"/>
    <lineage>
        <taxon>Eukaryota</taxon>
        <taxon>Fungi</taxon>
        <taxon>Fungi incertae sedis</taxon>
        <taxon>Microsporidia</taxon>
        <taxon>Nematocida</taxon>
    </lineage>
</organism>
<protein>
    <submittedName>
        <fullName evidence="2">Uncharacterized protein</fullName>
    </submittedName>
</protein>
<evidence type="ECO:0000313" key="3">
    <source>
        <dbReference type="Proteomes" id="UP000002872"/>
    </source>
</evidence>
<reference evidence="2" key="1">
    <citation type="submission" date="2011-01" db="EMBL/GenBank/DDBJ databases">
        <title>The Genome Sequence of Nematocida parisii strain ERTm3.</title>
        <authorList>
            <consortium name="The Broad Institute Genome Sequencing Platform"/>
            <consortium name="The Broad Institute Genome Sequencing Center for Infectious Disease"/>
            <person name="Cuomo C."/>
            <person name="Troemel E."/>
            <person name="Young S.K."/>
            <person name="Zeng Q."/>
            <person name="Gargeya S."/>
            <person name="Fitzgerald M."/>
            <person name="Haas B."/>
            <person name="Abouelleil A."/>
            <person name="Alvarado L."/>
            <person name="Arachchi H.M."/>
            <person name="Berlin A."/>
            <person name="Chapman S.B."/>
            <person name="Gearin G."/>
            <person name="Goldberg J."/>
            <person name="Griggs A."/>
            <person name="Gujja S."/>
            <person name="Hansen M."/>
            <person name="Heiman D."/>
            <person name="Howarth C."/>
            <person name="Larimer J."/>
            <person name="Lui A."/>
            <person name="MacDonald P.J.P."/>
            <person name="McCowen C."/>
            <person name="Montmayeur A."/>
            <person name="Murphy C."/>
            <person name="Neiman D."/>
            <person name="Pearson M."/>
            <person name="Priest M."/>
            <person name="Roberts A."/>
            <person name="Saif S."/>
            <person name="Shea T."/>
            <person name="Sisk P."/>
            <person name="Stolte C."/>
            <person name="Sykes S."/>
            <person name="Wortman J."/>
            <person name="Nusbaum C."/>
            <person name="Birren B."/>
        </authorList>
    </citation>
    <scope>NUCLEOTIDE SEQUENCE</scope>
    <source>
        <strain evidence="2">ERTm3</strain>
    </source>
</reference>
<dbReference type="Proteomes" id="UP000002872">
    <property type="component" value="Unassembled WGS sequence"/>
</dbReference>
<dbReference type="HOGENOM" id="CLU_3087774_0_0_1"/>